<gene>
    <name evidence="3" type="ORF">TeGR_g8323</name>
</gene>
<dbReference type="InterPro" id="IPR013761">
    <property type="entry name" value="SAM/pointed_sf"/>
</dbReference>
<dbReference type="EMBL" id="BRYB01004205">
    <property type="protein sequence ID" value="GMI27363.1"/>
    <property type="molecule type" value="Genomic_DNA"/>
</dbReference>
<protein>
    <recommendedName>
        <fullName evidence="5">SAM domain-containing protein</fullName>
    </recommendedName>
</protein>
<dbReference type="Gene3D" id="2.30.30.140">
    <property type="match status" value="1"/>
</dbReference>
<feature type="compositionally biased region" description="Gly residues" evidence="2">
    <location>
        <begin position="674"/>
        <end position="688"/>
    </location>
</feature>
<evidence type="ECO:0000256" key="1">
    <source>
        <dbReference type="SAM" id="Coils"/>
    </source>
</evidence>
<sequence length="824" mass="89625">MHTSLLSSISSSQQNIAADIQNMATSHQDNFQMLMQSEKENSRNVGELYQNYHGLTRQVSQLNDDVSNVNRRMASQTDTLDFVNALATKQQLWVNHADGLINDSDMKQKLTQQQIMQLSLTVQSCVTQPQLDSSLAAIVSSSKTQWKNLSDAFDARFDETERMQKAIAKEVGNLKGGLSEGGDLMERIERQVEARIEAQMEARIERVVERKVAAQVADALAAFRREAPPAAPVAAPPSAELSSAVESLRAEVASVTSVSLAQKSALSSASLSLASALSDIETLRGTVAELKEELDEERGRSKGAREVVGTATKGIEGRVAKLEEAAGKARPTEVVPPSVSPKDLEPVRSKIDSVETVVRKMIDDDIKRNKKVETAISKLDSKITQEAGERREIKEDLGLELGMLKLSIEKSSSTSSSSNGRIRIVEEEVTSVKSRLEKVEKAAKDAAAQQAVARTSILTQLKSPAKSPANDSFDADDDVAIDAKNLARELKSKPSAGAFTSSVPVKAPATTKPVAAVEDEGEEVDSEEETESESEVEEEEAEGGGGGETEGEDDFGFETTGVPIRGALRSSECDILESVERPTPARKPLAVADPEMKAPRLGDPVKARWKGLRSWFKGVCIAVNGKDTEGSNGQITYHVQYDDGGIEKFRSPIKRAVAPSNSNRAGGTVQLGTPGKGGPGGPGGGKGVSGEEEREAEEKKQQLEESVKMKFPSRIFVNQWDRDHVRKWILNTVKLPLVASKFHDFRMNGEMILDKKWTVADMDRDLADEADGMGITDQQQRARITAFVKALRETDPDSRKRTLANYYAVWGNMDDVGDEVADTM</sequence>
<proteinExistence type="predicted"/>
<comment type="caution">
    <text evidence="3">The sequence shown here is derived from an EMBL/GenBank/DDBJ whole genome shotgun (WGS) entry which is preliminary data.</text>
</comment>
<reference evidence="3 4" key="1">
    <citation type="journal article" date="2023" name="Commun. Biol.">
        <title>Genome analysis of Parmales, the sister group of diatoms, reveals the evolutionary specialization of diatoms from phago-mixotrophs to photoautotrophs.</title>
        <authorList>
            <person name="Ban H."/>
            <person name="Sato S."/>
            <person name="Yoshikawa S."/>
            <person name="Yamada K."/>
            <person name="Nakamura Y."/>
            <person name="Ichinomiya M."/>
            <person name="Sato N."/>
            <person name="Blanc-Mathieu R."/>
            <person name="Endo H."/>
            <person name="Kuwata A."/>
            <person name="Ogata H."/>
        </authorList>
    </citation>
    <scope>NUCLEOTIDE SEQUENCE [LARGE SCALE GENOMIC DNA]</scope>
</reference>
<feature type="compositionally biased region" description="Acidic residues" evidence="2">
    <location>
        <begin position="517"/>
        <end position="542"/>
    </location>
</feature>
<dbReference type="CDD" id="cd04508">
    <property type="entry name" value="Tudor_SF"/>
    <property type="match status" value="1"/>
</dbReference>
<evidence type="ECO:0008006" key="5">
    <source>
        <dbReference type="Google" id="ProtNLM"/>
    </source>
</evidence>
<feature type="coiled-coil region" evidence="1">
    <location>
        <begin position="273"/>
        <end position="307"/>
    </location>
</feature>
<feature type="coiled-coil region" evidence="1">
    <location>
        <begin position="422"/>
        <end position="449"/>
    </location>
</feature>
<evidence type="ECO:0000313" key="3">
    <source>
        <dbReference type="EMBL" id="GMI27363.1"/>
    </source>
</evidence>
<organism evidence="3 4">
    <name type="scientific">Tetraparma gracilis</name>
    <dbReference type="NCBI Taxonomy" id="2962635"/>
    <lineage>
        <taxon>Eukaryota</taxon>
        <taxon>Sar</taxon>
        <taxon>Stramenopiles</taxon>
        <taxon>Ochrophyta</taxon>
        <taxon>Bolidophyceae</taxon>
        <taxon>Parmales</taxon>
        <taxon>Triparmaceae</taxon>
        <taxon>Tetraparma</taxon>
    </lineage>
</organism>
<keyword evidence="4" id="KW-1185">Reference proteome</keyword>
<dbReference type="Gene3D" id="1.10.150.50">
    <property type="entry name" value="Transcription Factor, Ets-1"/>
    <property type="match status" value="1"/>
</dbReference>
<keyword evidence="1" id="KW-0175">Coiled coil</keyword>
<evidence type="ECO:0000256" key="2">
    <source>
        <dbReference type="SAM" id="MobiDB-lite"/>
    </source>
</evidence>
<feature type="region of interest" description="Disordered" evidence="2">
    <location>
        <begin position="658"/>
        <end position="704"/>
    </location>
</feature>
<accession>A0ABQ6MK60</accession>
<name>A0ABQ6MK60_9STRA</name>
<evidence type="ECO:0000313" key="4">
    <source>
        <dbReference type="Proteomes" id="UP001165060"/>
    </source>
</evidence>
<feature type="region of interest" description="Disordered" evidence="2">
    <location>
        <begin position="496"/>
        <end position="560"/>
    </location>
</feature>
<dbReference type="Proteomes" id="UP001165060">
    <property type="component" value="Unassembled WGS sequence"/>
</dbReference>